<protein>
    <submittedName>
        <fullName evidence="1">Uncharacterized protein</fullName>
    </submittedName>
</protein>
<reference evidence="1" key="1">
    <citation type="submission" date="2017-08" db="EMBL/GenBank/DDBJ databases">
        <title>Characterization of pDH4A/B/C linear plasmid system of Debaryomyces hansenii yeast.</title>
        <authorList>
            <person name="Polomska X."/>
            <person name="Neuveglise C."/>
        </authorList>
    </citation>
    <scope>NUCLEOTIDE SEQUENCE</scope>
    <source>
        <strain evidence="1">4e</strain>
        <plasmid evidence="1">pDH4B</plasmid>
    </source>
</reference>
<keyword evidence="1" id="KW-0614">Plasmid</keyword>
<sequence>MNYLKDKTFKKLEKDRDFYAFKADVYKYSCLRSSEHYLGENELISVLYGCYISTEFSLWAFMNIKGLGVRNAVVSRFLQCNVIYDNLIQKYSPDNLCYPYFPSKNTLKYLLSNHKHTYESVMKSIIFAHYNDIYFDLDIGASEIYFKYAEVSCNLEVYEDQRKKLKSFKKKDLIFNKDYNKFNISIPAFCQNDY</sequence>
<accession>A0A2H5BSS1</accession>
<name>A0A2H5BSS1_DEBHN</name>
<dbReference type="EMBL" id="MF795092">
    <property type="protein sequence ID" value="AUG89703.1"/>
    <property type="molecule type" value="Genomic_DNA"/>
</dbReference>
<geneLocation type="plasmid" evidence="1">
    <name>pDH4B</name>
</geneLocation>
<proteinExistence type="predicted"/>
<organism evidence="1">
    <name type="scientific">Debaryomyces hansenii</name>
    <name type="common">Yeast</name>
    <name type="synonym">Torulaspora hansenii</name>
    <dbReference type="NCBI Taxonomy" id="4959"/>
    <lineage>
        <taxon>Eukaryota</taxon>
        <taxon>Fungi</taxon>
        <taxon>Dikarya</taxon>
        <taxon>Ascomycota</taxon>
        <taxon>Saccharomycotina</taxon>
        <taxon>Pichiomycetes</taxon>
        <taxon>Debaryomycetaceae</taxon>
        <taxon>Debaryomyces</taxon>
    </lineage>
</organism>
<evidence type="ECO:0000313" key="1">
    <source>
        <dbReference type="EMBL" id="AUG89703.1"/>
    </source>
</evidence>
<dbReference type="AlphaFoldDB" id="A0A2H5BSS1"/>